<dbReference type="AlphaFoldDB" id="A0A828Z9W4"/>
<proteinExistence type="predicted"/>
<name>A0A828Z9W4_9LEPT</name>
<evidence type="ECO:0000313" key="2">
    <source>
        <dbReference type="Proteomes" id="UP000001338"/>
    </source>
</evidence>
<gene>
    <name evidence="1" type="ORF">LEP1GSC036_4488</name>
</gene>
<dbReference type="Proteomes" id="UP000001338">
    <property type="component" value="Unassembled WGS sequence"/>
</dbReference>
<protein>
    <submittedName>
        <fullName evidence="1">Uncharacterized protein</fullName>
    </submittedName>
</protein>
<dbReference type="EMBL" id="AFLV02000007">
    <property type="protein sequence ID" value="EKR66232.1"/>
    <property type="molecule type" value="Genomic_DNA"/>
</dbReference>
<sequence>MWNSRGFLFGFWDKLSQSKRKLECLRIPLGILDKLFQSRKFRRLEYTFLFVDSISI</sequence>
<comment type="caution">
    <text evidence="1">The sequence shown here is derived from an EMBL/GenBank/DDBJ whole genome shotgun (WGS) entry which is preliminary data.</text>
</comment>
<evidence type="ECO:0000313" key="1">
    <source>
        <dbReference type="EMBL" id="EKR66232.1"/>
    </source>
</evidence>
<reference evidence="1 2" key="1">
    <citation type="submission" date="2012-10" db="EMBL/GenBank/DDBJ databases">
        <authorList>
            <person name="Harkins D.M."/>
            <person name="Durkin A.S."/>
            <person name="Brinkac L.M."/>
            <person name="Haft D.H."/>
            <person name="Selengut J.D."/>
            <person name="Sanka R."/>
            <person name="DePew J."/>
            <person name="Purushe J."/>
            <person name="Whelen A.C."/>
            <person name="Vinetz J.M."/>
            <person name="Sutton G.G."/>
            <person name="Nierman W.C."/>
            <person name="Fouts D.E."/>
        </authorList>
    </citation>
    <scope>NUCLEOTIDE SEQUENCE [LARGE SCALE GENOMIC DNA]</scope>
    <source>
        <strain evidence="1 2">2006001853</strain>
    </source>
</reference>
<accession>A0A828Z9W4</accession>
<organism evidence="1 2">
    <name type="scientific">Leptospira weilii str. 2006001853</name>
    <dbReference type="NCBI Taxonomy" id="1001589"/>
    <lineage>
        <taxon>Bacteria</taxon>
        <taxon>Pseudomonadati</taxon>
        <taxon>Spirochaetota</taxon>
        <taxon>Spirochaetia</taxon>
        <taxon>Leptospirales</taxon>
        <taxon>Leptospiraceae</taxon>
        <taxon>Leptospira</taxon>
    </lineage>
</organism>